<dbReference type="Gene3D" id="3.40.50.410">
    <property type="entry name" value="von Willebrand factor, type A domain"/>
    <property type="match status" value="1"/>
</dbReference>
<dbReference type="Gene3D" id="3.40.50.300">
    <property type="entry name" value="P-loop containing nucleotide triphosphate hydrolases"/>
    <property type="match status" value="1"/>
</dbReference>
<dbReference type="PANTHER" id="PTHR14241:SF32">
    <property type="entry name" value="VWFA DOMAIN-CONTAINING PROTEIN-RELATED"/>
    <property type="match status" value="1"/>
</dbReference>
<accession>A0AAN7TX00</accession>
<evidence type="ECO:0000313" key="3">
    <source>
        <dbReference type="Proteomes" id="UP001344447"/>
    </source>
</evidence>
<dbReference type="SUPFAM" id="SSF52540">
    <property type="entry name" value="P-loop containing nucleoside triphosphate hydrolases"/>
    <property type="match status" value="1"/>
</dbReference>
<dbReference type="SMART" id="SM00327">
    <property type="entry name" value="VWA"/>
    <property type="match status" value="1"/>
</dbReference>
<feature type="domain" description="VWFA" evidence="1">
    <location>
        <begin position="20"/>
        <end position="188"/>
    </location>
</feature>
<dbReference type="EMBL" id="JAVFKY010000004">
    <property type="protein sequence ID" value="KAK5577361.1"/>
    <property type="molecule type" value="Genomic_DNA"/>
</dbReference>
<dbReference type="Proteomes" id="UP001344447">
    <property type="component" value="Unassembled WGS sequence"/>
</dbReference>
<evidence type="ECO:0000313" key="2">
    <source>
        <dbReference type="EMBL" id="KAK5577361.1"/>
    </source>
</evidence>
<dbReference type="AlphaFoldDB" id="A0AAN7TX00"/>
<dbReference type="PANTHER" id="PTHR14241">
    <property type="entry name" value="INTERFERON-INDUCED PROTEIN 44"/>
    <property type="match status" value="1"/>
</dbReference>
<dbReference type="InterPro" id="IPR036465">
    <property type="entry name" value="vWFA_dom_sf"/>
</dbReference>
<dbReference type="SUPFAM" id="SSF53300">
    <property type="entry name" value="vWA-like"/>
    <property type="match status" value="1"/>
</dbReference>
<evidence type="ECO:0000259" key="1">
    <source>
        <dbReference type="SMART" id="SM00327"/>
    </source>
</evidence>
<name>A0AAN7TX00_9MYCE</name>
<gene>
    <name evidence="2" type="ORF">RB653_002302</name>
</gene>
<sequence>MHTEKIKRQALKTQFKSLKNVNYSILIETTSKMATYNILIKSFLQNLQKTQSDSQIQIITFNKEVVNIFEFGEQPIFFKERLKEIKFSKLSSEANLGLALQECYENIEKYRPNDSFSHIIIFSSGLSSDNSSDSLIELMSLDDSKIYGFAGCGEEGSYDLQLLLPNIKVMPISRNLSQDIKLLISNGSINGGSSLNCPVLIEVYPHKNETQSIKDDLYLDVILKPDGNTSIIPAGSKVKFISNIYYSGYTIQVKNDILFGNPYEETIKLEYKKGQIENIPFENFPSQIEFIIELLNDIENTHRGFVSPNISYFLGDLKSNCRISIGVEGSIGTGKSTCLNGFVNLFNPFSQFIDYFHANSSPNNIVTRTVNSLSLKEILSSNQDFHPVQESFKDIDISWTDTWGFIESSYRLKHKAEGRVHHGTPIDDFRIQKQNDKYCIDCFIFVVSIKELATSVNRIEKKIQEVINIGLTPMLAITFVDSMTKDQYQELMKRGLEQLSVHKCNTFIINNYTEKDNSKDISKDIQYLRLLTKAVRICKTKHQRDQINKIKSQQSLFESPVKKNTKSFIKPSNSPLKTIYVSIDIVQEIDSELTLTTYDIEATLENSVSELKNIIINESGSGFNIADWNLKMENGSIIYDSNKLFSICEINNDSLKLILKKKEKI</sequence>
<proteinExistence type="predicted"/>
<dbReference type="Pfam" id="PF00092">
    <property type="entry name" value="VWA"/>
    <property type="match status" value="1"/>
</dbReference>
<reference evidence="2 3" key="1">
    <citation type="submission" date="2023-11" db="EMBL/GenBank/DDBJ databases">
        <title>Dfirmibasis_genome.</title>
        <authorList>
            <person name="Edelbroek B."/>
            <person name="Kjellin J."/>
            <person name="Jerlstrom-Hultqvist J."/>
            <person name="Soderbom F."/>
        </authorList>
    </citation>
    <scope>NUCLEOTIDE SEQUENCE [LARGE SCALE GENOMIC DNA]</scope>
    <source>
        <strain evidence="2 3">TNS-C-14</strain>
    </source>
</reference>
<keyword evidence="3" id="KW-1185">Reference proteome</keyword>
<comment type="caution">
    <text evidence="2">The sequence shown here is derived from an EMBL/GenBank/DDBJ whole genome shotgun (WGS) entry which is preliminary data.</text>
</comment>
<protein>
    <recommendedName>
        <fullName evidence="1">VWFA domain-containing protein</fullName>
    </recommendedName>
</protein>
<dbReference type="InterPro" id="IPR002035">
    <property type="entry name" value="VWF_A"/>
</dbReference>
<organism evidence="2 3">
    <name type="scientific">Dictyostelium firmibasis</name>
    <dbReference type="NCBI Taxonomy" id="79012"/>
    <lineage>
        <taxon>Eukaryota</taxon>
        <taxon>Amoebozoa</taxon>
        <taxon>Evosea</taxon>
        <taxon>Eumycetozoa</taxon>
        <taxon>Dictyostelia</taxon>
        <taxon>Dictyosteliales</taxon>
        <taxon>Dictyosteliaceae</taxon>
        <taxon>Dictyostelium</taxon>
    </lineage>
</organism>
<dbReference type="InterPro" id="IPR027417">
    <property type="entry name" value="P-loop_NTPase"/>
</dbReference>